<organism evidence="1 2">
    <name type="scientific">Acinetobacter guillouiae NIPH 991</name>
    <dbReference type="NCBI Taxonomy" id="1217656"/>
    <lineage>
        <taxon>Bacteria</taxon>
        <taxon>Pseudomonadati</taxon>
        <taxon>Pseudomonadota</taxon>
        <taxon>Gammaproteobacteria</taxon>
        <taxon>Moraxellales</taxon>
        <taxon>Moraxellaceae</taxon>
        <taxon>Acinetobacter</taxon>
    </lineage>
</organism>
<comment type="caution">
    <text evidence="1">The sequence shown here is derived from an EMBL/GenBank/DDBJ whole genome shotgun (WGS) entry which is preliminary data.</text>
</comment>
<protein>
    <submittedName>
        <fullName evidence="1">Uncharacterized protein</fullName>
    </submittedName>
</protein>
<proteinExistence type="predicted"/>
<accession>N8WTV4</accession>
<dbReference type="RefSeq" id="WP_004823316.1">
    <property type="nucleotide sequence ID" value="NZ_KB849456.1"/>
</dbReference>
<evidence type="ECO:0000313" key="1">
    <source>
        <dbReference type="EMBL" id="ENV15522.1"/>
    </source>
</evidence>
<keyword evidence="2" id="KW-1185">Reference proteome</keyword>
<reference evidence="1 2" key="1">
    <citation type="submission" date="2013-02" db="EMBL/GenBank/DDBJ databases">
        <title>The Genome Sequence of Acinetobacter guillouiae NIPH 991.</title>
        <authorList>
            <consortium name="The Broad Institute Genome Sequencing Platform"/>
            <consortium name="The Broad Institute Genome Sequencing Center for Infectious Disease"/>
            <person name="Cerqueira G."/>
            <person name="Feldgarden M."/>
            <person name="Courvalin P."/>
            <person name="Perichon B."/>
            <person name="Grillot-Courvalin C."/>
            <person name="Clermont D."/>
            <person name="Rocha E."/>
            <person name="Yoon E.-J."/>
            <person name="Nemec A."/>
            <person name="Walker B."/>
            <person name="Young S.K."/>
            <person name="Zeng Q."/>
            <person name="Gargeya S."/>
            <person name="Fitzgerald M."/>
            <person name="Haas B."/>
            <person name="Abouelleil A."/>
            <person name="Alvarado L."/>
            <person name="Arachchi H.M."/>
            <person name="Berlin A.M."/>
            <person name="Chapman S.B."/>
            <person name="Dewar J."/>
            <person name="Goldberg J."/>
            <person name="Griggs A."/>
            <person name="Gujja S."/>
            <person name="Hansen M."/>
            <person name="Howarth C."/>
            <person name="Imamovic A."/>
            <person name="Larimer J."/>
            <person name="McCowan C."/>
            <person name="Murphy C."/>
            <person name="Neiman D."/>
            <person name="Pearson M."/>
            <person name="Priest M."/>
            <person name="Roberts A."/>
            <person name="Saif S."/>
            <person name="Shea T."/>
            <person name="Sisk P."/>
            <person name="Sykes S."/>
            <person name="Wortman J."/>
            <person name="Nusbaum C."/>
            <person name="Birren B."/>
        </authorList>
    </citation>
    <scope>NUCLEOTIDE SEQUENCE [LARGE SCALE GENOMIC DNA]</scope>
    <source>
        <strain evidence="1 2">NIPH 991</strain>
    </source>
</reference>
<dbReference type="HOGENOM" id="CLU_2327452_0_0_6"/>
<dbReference type="eggNOG" id="ENOG5031S6P">
    <property type="taxonomic scope" value="Bacteria"/>
</dbReference>
<gene>
    <name evidence="1" type="ORF">F964_04248</name>
</gene>
<dbReference type="AlphaFoldDB" id="N8WTV4"/>
<evidence type="ECO:0000313" key="2">
    <source>
        <dbReference type="Proteomes" id="UP000013148"/>
    </source>
</evidence>
<name>N8WTV4_ACIGI</name>
<dbReference type="Proteomes" id="UP000013148">
    <property type="component" value="Unassembled WGS sequence"/>
</dbReference>
<dbReference type="EMBL" id="APPJ01000014">
    <property type="protein sequence ID" value="ENV15522.1"/>
    <property type="molecule type" value="Genomic_DNA"/>
</dbReference>
<sequence>MNKSILAQNITNANDDQWWIDHEAYSDALEEYKKVETELEDALGVIRICKPDESKSIADSCEELRINMYKFGLIHRFESAYKKMIEAKGKL</sequence>
<dbReference type="PATRIC" id="fig|1217656.3.peg.4189"/>